<gene>
    <name evidence="5" type="ORF">SAMN05443668_102130</name>
</gene>
<name>A0A1M7MJ64_9ACTN</name>
<dbReference type="EMBL" id="FRCS01000002">
    <property type="protein sequence ID" value="SHM90464.1"/>
    <property type="molecule type" value="Genomic_DNA"/>
</dbReference>
<dbReference type="Gene3D" id="1.10.10.10">
    <property type="entry name" value="Winged helix-like DNA-binding domain superfamily/Winged helix DNA-binding domain"/>
    <property type="match status" value="1"/>
</dbReference>
<evidence type="ECO:0000313" key="6">
    <source>
        <dbReference type="Proteomes" id="UP000184440"/>
    </source>
</evidence>
<evidence type="ECO:0000313" key="5">
    <source>
        <dbReference type="EMBL" id="SHM90464.1"/>
    </source>
</evidence>
<evidence type="ECO:0000256" key="2">
    <source>
        <dbReference type="ARBA" id="ARBA00023015"/>
    </source>
</evidence>
<dbReference type="GO" id="GO:0003677">
    <property type="term" value="F:DNA binding"/>
    <property type="evidence" value="ECO:0007669"/>
    <property type="project" value="UniProtKB-KW"/>
</dbReference>
<keyword evidence="6" id="KW-1185">Reference proteome</keyword>
<evidence type="ECO:0000256" key="1">
    <source>
        <dbReference type="ARBA" id="ARBA00011046"/>
    </source>
</evidence>
<dbReference type="AlphaFoldDB" id="A0A1M7MJ64"/>
<dbReference type="Proteomes" id="UP000184440">
    <property type="component" value="Unassembled WGS sequence"/>
</dbReference>
<evidence type="ECO:0000256" key="4">
    <source>
        <dbReference type="ARBA" id="ARBA00023163"/>
    </source>
</evidence>
<organism evidence="5 6">
    <name type="scientific">Cryptosporangium aurantiacum</name>
    <dbReference type="NCBI Taxonomy" id="134849"/>
    <lineage>
        <taxon>Bacteria</taxon>
        <taxon>Bacillati</taxon>
        <taxon>Actinomycetota</taxon>
        <taxon>Actinomycetes</taxon>
        <taxon>Cryptosporangiales</taxon>
        <taxon>Cryptosporangiaceae</taxon>
        <taxon>Cryptosporangium</taxon>
    </lineage>
</organism>
<keyword evidence="2" id="KW-0805">Transcription regulation</keyword>
<dbReference type="SUPFAM" id="SSF46785">
    <property type="entry name" value="Winged helix' DNA-binding domain"/>
    <property type="match status" value="1"/>
</dbReference>
<reference evidence="5 6" key="1">
    <citation type="submission" date="2016-11" db="EMBL/GenBank/DDBJ databases">
        <authorList>
            <person name="Jaros S."/>
            <person name="Januszkiewicz K."/>
            <person name="Wedrychowicz H."/>
        </authorList>
    </citation>
    <scope>NUCLEOTIDE SEQUENCE [LARGE SCALE GENOMIC DNA]</scope>
    <source>
        <strain evidence="5 6">DSM 46144</strain>
    </source>
</reference>
<protein>
    <submittedName>
        <fullName evidence="5">Predicted transcriptional regulator</fullName>
    </submittedName>
</protein>
<keyword evidence="4" id="KW-0804">Transcription</keyword>
<dbReference type="InterPro" id="IPR005650">
    <property type="entry name" value="BlaI_family"/>
</dbReference>
<dbReference type="OrthoDB" id="9813987at2"/>
<accession>A0A1M7MJ64</accession>
<dbReference type="InterPro" id="IPR036390">
    <property type="entry name" value="WH_DNA-bd_sf"/>
</dbReference>
<sequence>MEEQRGHGRRSSGSLERAVLDVLANASAPLTVPEVRDALSVDLAYTTVQTTLVRLHAKGVLARERHGRSFAYRPVETPEAIQVGTAARRMRKILDSGGDRRGVLARFVADLSPQDEALLADLLAATEPDNTGPDGGGER</sequence>
<dbReference type="STRING" id="134849.SAMN05443668_102130"/>
<dbReference type="Pfam" id="PF03965">
    <property type="entry name" value="Penicillinase_R"/>
    <property type="match status" value="1"/>
</dbReference>
<keyword evidence="3" id="KW-0238">DNA-binding</keyword>
<proteinExistence type="inferred from homology"/>
<comment type="similarity">
    <text evidence="1">Belongs to the BlaI transcriptional regulatory family.</text>
</comment>
<evidence type="ECO:0000256" key="3">
    <source>
        <dbReference type="ARBA" id="ARBA00023125"/>
    </source>
</evidence>
<dbReference type="InterPro" id="IPR036388">
    <property type="entry name" value="WH-like_DNA-bd_sf"/>
</dbReference>
<dbReference type="RefSeq" id="WP_073253302.1">
    <property type="nucleotide sequence ID" value="NZ_FRCS01000002.1"/>
</dbReference>
<dbReference type="GO" id="GO:0045892">
    <property type="term" value="P:negative regulation of DNA-templated transcription"/>
    <property type="evidence" value="ECO:0007669"/>
    <property type="project" value="InterPro"/>
</dbReference>